<protein>
    <submittedName>
        <fullName evidence="2">Aste57867_16891 protein</fullName>
    </submittedName>
</protein>
<dbReference type="EMBL" id="CAADRA010006019">
    <property type="protein sequence ID" value="VFT93654.1"/>
    <property type="molecule type" value="Genomic_DNA"/>
</dbReference>
<dbReference type="InterPro" id="IPR052050">
    <property type="entry name" value="SecEffector_AnkRepeat"/>
</dbReference>
<reference evidence="2 3" key="1">
    <citation type="submission" date="2019-03" db="EMBL/GenBank/DDBJ databases">
        <authorList>
            <person name="Gaulin E."/>
            <person name="Dumas B."/>
        </authorList>
    </citation>
    <scope>NUCLEOTIDE SEQUENCE [LARGE SCALE GENOMIC DNA]</scope>
    <source>
        <strain evidence="2">CBS 568.67</strain>
    </source>
</reference>
<accession>A0A485L6H5</accession>
<evidence type="ECO:0000313" key="2">
    <source>
        <dbReference type="EMBL" id="VFT93654.1"/>
    </source>
</evidence>
<dbReference type="Gene3D" id="1.25.40.20">
    <property type="entry name" value="Ankyrin repeat-containing domain"/>
    <property type="match status" value="1"/>
</dbReference>
<evidence type="ECO:0000313" key="1">
    <source>
        <dbReference type="EMBL" id="KAF0691985.1"/>
    </source>
</evidence>
<name>A0A485L6H5_9STRA</name>
<reference evidence="1" key="2">
    <citation type="submission" date="2019-06" db="EMBL/GenBank/DDBJ databases">
        <title>Genomics analysis of Aphanomyces spp. identifies a new class of oomycete effector associated with host adaptation.</title>
        <authorList>
            <person name="Gaulin E."/>
        </authorList>
    </citation>
    <scope>NUCLEOTIDE SEQUENCE</scope>
    <source>
        <strain evidence="1">CBS 578.67</strain>
    </source>
</reference>
<dbReference type="AlphaFoldDB" id="A0A485L6H5"/>
<gene>
    <name evidence="2" type="primary">Aste57867_16891</name>
    <name evidence="1" type="ORF">As57867_016833</name>
    <name evidence="2" type="ORF">ASTE57867_16891</name>
</gene>
<dbReference type="InterPro" id="IPR002110">
    <property type="entry name" value="Ankyrin_rpt"/>
</dbReference>
<dbReference type="PANTHER" id="PTHR46586">
    <property type="entry name" value="ANKYRIN REPEAT-CONTAINING PROTEIN"/>
    <property type="match status" value="1"/>
</dbReference>
<proteinExistence type="predicted"/>
<dbReference type="Pfam" id="PF12796">
    <property type="entry name" value="Ank_2"/>
    <property type="match status" value="1"/>
</dbReference>
<dbReference type="EMBL" id="VJMH01005998">
    <property type="protein sequence ID" value="KAF0691985.1"/>
    <property type="molecule type" value="Genomic_DNA"/>
</dbReference>
<organism evidence="2 3">
    <name type="scientific">Aphanomyces stellatus</name>
    <dbReference type="NCBI Taxonomy" id="120398"/>
    <lineage>
        <taxon>Eukaryota</taxon>
        <taxon>Sar</taxon>
        <taxon>Stramenopiles</taxon>
        <taxon>Oomycota</taxon>
        <taxon>Saprolegniomycetes</taxon>
        <taxon>Saprolegniales</taxon>
        <taxon>Verrucalvaceae</taxon>
        <taxon>Aphanomyces</taxon>
    </lineage>
</organism>
<dbReference type="Proteomes" id="UP000332933">
    <property type="component" value="Unassembled WGS sequence"/>
</dbReference>
<keyword evidence="3" id="KW-1185">Reference proteome</keyword>
<evidence type="ECO:0000313" key="3">
    <source>
        <dbReference type="Proteomes" id="UP000332933"/>
    </source>
</evidence>
<dbReference type="OrthoDB" id="77240at2759"/>
<dbReference type="InterPro" id="IPR036770">
    <property type="entry name" value="Ankyrin_rpt-contain_sf"/>
</dbReference>
<dbReference type="SUPFAM" id="SSF140860">
    <property type="entry name" value="Pseudo ankyrin repeat-like"/>
    <property type="match status" value="1"/>
</dbReference>
<dbReference type="PANTHER" id="PTHR46586:SF3">
    <property type="entry name" value="ANKYRIN REPEAT-CONTAINING PROTEIN"/>
    <property type="match status" value="1"/>
</dbReference>
<sequence>MGASRRVYVFPANHIAVCDLASPCKENSLPGERTLYAGRSGGFCRLNRPHWGEPCSGHVLAPTVLCASNPSISSFSIMPSITLTSHAVIFDALFPTITAFMPGKKATEWTDAFAILKHGHWPLLQLSMITSATMDAAAEDGRLDIVVWLHDHADAGCTTDAIDLAAGEGHLEVVKFLVHHRREGCTAKAMNYAAAGGHLDVVEFLYHCTSSYDLTHALVHAADFRQKHVVDWLEAQPFRRHPLVDLCNSSTFDVFPTSSSILPLYTPPQSFVDKLVSFFCLSIEFPM</sequence>